<proteinExistence type="predicted"/>
<sequence>MHQEPVDARAVCLIQFFRQIRQQILVLLKIRRSLYIALQFEPEGLVDGCARVGRQAMMPDPLVDGLFKRSRTRTRTAACGHQLRP</sequence>
<accession>A0A6J5F9J9</accession>
<dbReference type="AlphaFoldDB" id="A0A6J5F9J9"/>
<organism evidence="1 2">
    <name type="scientific">Paraburkholderia humisilvae</name>
    <dbReference type="NCBI Taxonomy" id="627669"/>
    <lineage>
        <taxon>Bacteria</taxon>
        <taxon>Pseudomonadati</taxon>
        <taxon>Pseudomonadota</taxon>
        <taxon>Betaproteobacteria</taxon>
        <taxon>Burkholderiales</taxon>
        <taxon>Burkholderiaceae</taxon>
        <taxon>Paraburkholderia</taxon>
    </lineage>
</organism>
<evidence type="ECO:0000313" key="1">
    <source>
        <dbReference type="EMBL" id="CAB3775164.1"/>
    </source>
</evidence>
<dbReference type="EMBL" id="CADIKH010000288">
    <property type="protein sequence ID" value="CAB3775164.1"/>
    <property type="molecule type" value="Genomic_DNA"/>
</dbReference>
<protein>
    <submittedName>
        <fullName evidence="1">Uncharacterized protein</fullName>
    </submittedName>
</protein>
<reference evidence="1 2" key="1">
    <citation type="submission" date="2020-04" db="EMBL/GenBank/DDBJ databases">
        <authorList>
            <person name="De Canck E."/>
        </authorList>
    </citation>
    <scope>NUCLEOTIDE SEQUENCE [LARGE SCALE GENOMIC DNA]</scope>
    <source>
        <strain evidence="1 2">LMG 29542</strain>
    </source>
</reference>
<dbReference type="Proteomes" id="UP000494363">
    <property type="component" value="Unassembled WGS sequence"/>
</dbReference>
<name>A0A6J5F9J9_9BURK</name>
<keyword evidence="2" id="KW-1185">Reference proteome</keyword>
<evidence type="ECO:0000313" key="2">
    <source>
        <dbReference type="Proteomes" id="UP000494363"/>
    </source>
</evidence>
<gene>
    <name evidence="1" type="ORF">LMG29542_08546</name>
</gene>